<feature type="domain" description="GtrA/DPMS transmembrane" evidence="7">
    <location>
        <begin position="18"/>
        <end position="145"/>
    </location>
</feature>
<dbReference type="Proteomes" id="UP000256913">
    <property type="component" value="Unassembled WGS sequence"/>
</dbReference>
<keyword evidence="4 6" id="KW-1133">Transmembrane helix</keyword>
<dbReference type="EMBL" id="QUMQ01000001">
    <property type="protein sequence ID" value="REF97047.1"/>
    <property type="molecule type" value="Genomic_DNA"/>
</dbReference>
<evidence type="ECO:0000313" key="9">
    <source>
        <dbReference type="Proteomes" id="UP000256913"/>
    </source>
</evidence>
<protein>
    <submittedName>
        <fullName evidence="8">Putative flippase GtrA</fullName>
    </submittedName>
</protein>
<dbReference type="OrthoDB" id="9807815at2"/>
<evidence type="ECO:0000313" key="8">
    <source>
        <dbReference type="EMBL" id="REF97047.1"/>
    </source>
</evidence>
<evidence type="ECO:0000256" key="3">
    <source>
        <dbReference type="ARBA" id="ARBA00022692"/>
    </source>
</evidence>
<feature type="transmembrane region" description="Helical" evidence="6">
    <location>
        <begin position="21"/>
        <end position="38"/>
    </location>
</feature>
<keyword evidence="5 6" id="KW-0472">Membrane</keyword>
<gene>
    <name evidence="8" type="ORF">DFJ67_3042</name>
</gene>
<sequence length="164" mass="18181">MVARLRGRFGHLIKEFGKFGIVGGIAFIVDLIIFNLLISNAGEPPLLAKTISTVIAATLAFVGNRFWTWRHRERTGMRREYLLYFFFNAVGLGIGLACLGISHYVLGSFWPGVFQTTLADNLSAQIVGTAFGTLFRFWSYRRFVFIDAAAPQIPSAAPMVTKGD</sequence>
<feature type="transmembrane region" description="Helical" evidence="6">
    <location>
        <begin position="50"/>
        <end position="69"/>
    </location>
</feature>
<name>A0A3D9ZIJ5_9ACTN</name>
<organism evidence="8 9">
    <name type="scientific">Asanoa ferruginea</name>
    <dbReference type="NCBI Taxonomy" id="53367"/>
    <lineage>
        <taxon>Bacteria</taxon>
        <taxon>Bacillati</taxon>
        <taxon>Actinomycetota</taxon>
        <taxon>Actinomycetes</taxon>
        <taxon>Micromonosporales</taxon>
        <taxon>Micromonosporaceae</taxon>
        <taxon>Asanoa</taxon>
    </lineage>
</organism>
<reference evidence="8 9" key="1">
    <citation type="submission" date="2018-08" db="EMBL/GenBank/DDBJ databases">
        <title>Sequencing the genomes of 1000 actinobacteria strains.</title>
        <authorList>
            <person name="Klenk H.-P."/>
        </authorList>
    </citation>
    <scope>NUCLEOTIDE SEQUENCE [LARGE SCALE GENOMIC DNA]</scope>
    <source>
        <strain evidence="8 9">DSM 44099</strain>
    </source>
</reference>
<dbReference type="PANTHER" id="PTHR38459:SF1">
    <property type="entry name" value="PROPHAGE BACTOPRENOL-LINKED GLUCOSE TRANSLOCASE HOMOLOG"/>
    <property type="match status" value="1"/>
</dbReference>
<dbReference type="PANTHER" id="PTHR38459">
    <property type="entry name" value="PROPHAGE BACTOPRENOL-LINKED GLUCOSE TRANSLOCASE HOMOLOG"/>
    <property type="match status" value="1"/>
</dbReference>
<dbReference type="GO" id="GO:0005886">
    <property type="term" value="C:plasma membrane"/>
    <property type="evidence" value="ECO:0007669"/>
    <property type="project" value="TreeGrafter"/>
</dbReference>
<dbReference type="GO" id="GO:0000271">
    <property type="term" value="P:polysaccharide biosynthetic process"/>
    <property type="evidence" value="ECO:0007669"/>
    <property type="project" value="InterPro"/>
</dbReference>
<evidence type="ECO:0000256" key="6">
    <source>
        <dbReference type="SAM" id="Phobius"/>
    </source>
</evidence>
<evidence type="ECO:0000256" key="1">
    <source>
        <dbReference type="ARBA" id="ARBA00004141"/>
    </source>
</evidence>
<dbReference type="InterPro" id="IPR051401">
    <property type="entry name" value="GtrA_CellWall_Glycosyl"/>
</dbReference>
<feature type="transmembrane region" description="Helical" evidence="6">
    <location>
        <begin position="122"/>
        <end position="138"/>
    </location>
</feature>
<comment type="similarity">
    <text evidence="2">Belongs to the GtrA family.</text>
</comment>
<keyword evidence="9" id="KW-1185">Reference proteome</keyword>
<feature type="transmembrane region" description="Helical" evidence="6">
    <location>
        <begin position="81"/>
        <end position="102"/>
    </location>
</feature>
<dbReference type="Pfam" id="PF04138">
    <property type="entry name" value="GtrA_DPMS_TM"/>
    <property type="match status" value="1"/>
</dbReference>
<proteinExistence type="inferred from homology"/>
<comment type="caution">
    <text evidence="8">The sequence shown here is derived from an EMBL/GenBank/DDBJ whole genome shotgun (WGS) entry which is preliminary data.</text>
</comment>
<accession>A0A3D9ZIJ5</accession>
<evidence type="ECO:0000256" key="2">
    <source>
        <dbReference type="ARBA" id="ARBA00009399"/>
    </source>
</evidence>
<dbReference type="AlphaFoldDB" id="A0A3D9ZIJ5"/>
<evidence type="ECO:0000259" key="7">
    <source>
        <dbReference type="Pfam" id="PF04138"/>
    </source>
</evidence>
<keyword evidence="3 6" id="KW-0812">Transmembrane</keyword>
<comment type="subcellular location">
    <subcellularLocation>
        <location evidence="1">Membrane</location>
        <topology evidence="1">Multi-pass membrane protein</topology>
    </subcellularLocation>
</comment>
<dbReference type="InterPro" id="IPR007267">
    <property type="entry name" value="GtrA_DPMS_TM"/>
</dbReference>
<evidence type="ECO:0000256" key="5">
    <source>
        <dbReference type="ARBA" id="ARBA00023136"/>
    </source>
</evidence>
<evidence type="ECO:0000256" key="4">
    <source>
        <dbReference type="ARBA" id="ARBA00022989"/>
    </source>
</evidence>